<comment type="caution">
    <text evidence="16">The sequence shown here is derived from an EMBL/GenBank/DDBJ whole genome shotgun (WGS) entry which is preliminary data.</text>
</comment>
<evidence type="ECO:0000256" key="2">
    <source>
        <dbReference type="ARBA" id="ARBA00022448"/>
    </source>
</evidence>
<evidence type="ECO:0000256" key="4">
    <source>
        <dbReference type="ARBA" id="ARBA00022692"/>
    </source>
</evidence>
<feature type="transmembrane region" description="Helical" evidence="12">
    <location>
        <begin position="526"/>
        <end position="550"/>
    </location>
</feature>
<evidence type="ECO:0000256" key="8">
    <source>
        <dbReference type="ARBA" id="ARBA00022989"/>
    </source>
</evidence>
<feature type="compositionally biased region" description="Polar residues" evidence="11">
    <location>
        <begin position="9"/>
        <end position="18"/>
    </location>
</feature>
<keyword evidence="7" id="KW-1278">Translocase</keyword>
<dbReference type="InterPro" id="IPR027417">
    <property type="entry name" value="P-loop_NTPase"/>
</dbReference>
<dbReference type="CDD" id="cd07346">
    <property type="entry name" value="ABC_6TM_exporters"/>
    <property type="match status" value="1"/>
</dbReference>
<evidence type="ECO:0000256" key="1">
    <source>
        <dbReference type="ARBA" id="ARBA00004651"/>
    </source>
</evidence>
<dbReference type="Pfam" id="PF00664">
    <property type="entry name" value="ABC_membrane"/>
    <property type="match status" value="1"/>
</dbReference>
<evidence type="ECO:0000256" key="10">
    <source>
        <dbReference type="ARBA" id="ARBA00023136"/>
    </source>
</evidence>
<evidence type="ECO:0000259" key="15">
    <source>
        <dbReference type="PROSITE" id="PS50929"/>
    </source>
</evidence>
<dbReference type="Proteomes" id="UP000234190">
    <property type="component" value="Unassembled WGS sequence"/>
</dbReference>
<dbReference type="GO" id="GO:0015421">
    <property type="term" value="F:ABC-type oligopeptide transporter activity"/>
    <property type="evidence" value="ECO:0007669"/>
    <property type="project" value="TreeGrafter"/>
</dbReference>
<feature type="transmembrane region" description="Helical" evidence="12">
    <location>
        <begin position="264"/>
        <end position="289"/>
    </location>
</feature>
<dbReference type="Gene3D" id="2.60.120.10">
    <property type="entry name" value="Jelly Rolls"/>
    <property type="match status" value="1"/>
</dbReference>
<dbReference type="InterPro" id="IPR003593">
    <property type="entry name" value="AAA+_ATPase"/>
</dbReference>
<keyword evidence="4 12" id="KW-0812">Transmembrane</keyword>
<evidence type="ECO:0000256" key="3">
    <source>
        <dbReference type="ARBA" id="ARBA00022475"/>
    </source>
</evidence>
<feature type="domain" description="ABC transporter" evidence="14">
    <location>
        <begin position="585"/>
        <end position="819"/>
    </location>
</feature>
<dbReference type="InterPro" id="IPR014710">
    <property type="entry name" value="RmlC-like_jellyroll"/>
</dbReference>
<feature type="domain" description="Cyclic nucleotide-binding" evidence="13">
    <location>
        <begin position="844"/>
        <end position="946"/>
    </location>
</feature>
<evidence type="ECO:0000256" key="11">
    <source>
        <dbReference type="SAM" id="MobiDB-lite"/>
    </source>
</evidence>
<keyword evidence="17" id="KW-1185">Reference proteome</keyword>
<evidence type="ECO:0000259" key="13">
    <source>
        <dbReference type="PROSITE" id="PS50042"/>
    </source>
</evidence>
<evidence type="ECO:0000256" key="5">
    <source>
        <dbReference type="ARBA" id="ARBA00022741"/>
    </source>
</evidence>
<dbReference type="SUPFAM" id="SSF51206">
    <property type="entry name" value="cAMP-binding domain-like"/>
    <property type="match status" value="1"/>
</dbReference>
<evidence type="ECO:0000256" key="7">
    <source>
        <dbReference type="ARBA" id="ARBA00022967"/>
    </source>
</evidence>
<dbReference type="InterPro" id="IPR017871">
    <property type="entry name" value="ABC_transporter-like_CS"/>
</dbReference>
<dbReference type="PROSITE" id="PS00211">
    <property type="entry name" value="ABC_TRANSPORTER_1"/>
    <property type="match status" value="1"/>
</dbReference>
<dbReference type="SUPFAM" id="SSF52540">
    <property type="entry name" value="P-loop containing nucleoside triphosphate hydrolases"/>
    <property type="match status" value="1"/>
</dbReference>
<dbReference type="FunFam" id="3.40.50.300:FF:000221">
    <property type="entry name" value="Multidrug ABC transporter ATP-binding protein"/>
    <property type="match status" value="1"/>
</dbReference>
<dbReference type="AlphaFoldDB" id="A0A2N4U5V0"/>
<comment type="subcellular location">
    <subcellularLocation>
        <location evidence="1">Cell membrane</location>
        <topology evidence="1">Multi-pass membrane protein</topology>
    </subcellularLocation>
</comment>
<dbReference type="Gene3D" id="3.40.50.300">
    <property type="entry name" value="P-loop containing nucleotide triphosphate hydrolases"/>
    <property type="match status" value="1"/>
</dbReference>
<dbReference type="PROSITE" id="PS50042">
    <property type="entry name" value="CNMP_BINDING_3"/>
    <property type="match status" value="1"/>
</dbReference>
<accession>A0A2N4U5V0</accession>
<dbReference type="CDD" id="cd00038">
    <property type="entry name" value="CAP_ED"/>
    <property type="match status" value="1"/>
</dbReference>
<protein>
    <submittedName>
        <fullName evidence="16">Cyclic nucleotide-binding protein</fullName>
    </submittedName>
</protein>
<name>A0A2N4U5V0_9BURK</name>
<dbReference type="Pfam" id="PF00027">
    <property type="entry name" value="cNMP_binding"/>
    <property type="match status" value="1"/>
</dbReference>
<dbReference type="SMART" id="SM00382">
    <property type="entry name" value="AAA"/>
    <property type="match status" value="1"/>
</dbReference>
<dbReference type="Gene3D" id="1.20.1560.10">
    <property type="entry name" value="ABC transporter type 1, transmembrane domain"/>
    <property type="match status" value="1"/>
</dbReference>
<proteinExistence type="predicted"/>
<keyword evidence="3" id="KW-1003">Cell membrane</keyword>
<feature type="region of interest" description="Disordered" evidence="11">
    <location>
        <begin position="1"/>
        <end position="21"/>
    </location>
</feature>
<gene>
    <name evidence="16" type="ORF">CR159_08005</name>
</gene>
<dbReference type="GO" id="GO:0006869">
    <property type="term" value="P:lipid transport"/>
    <property type="evidence" value="ECO:0007669"/>
    <property type="project" value="UniProtKB-KW"/>
</dbReference>
<dbReference type="InterPro" id="IPR000595">
    <property type="entry name" value="cNMP-bd_dom"/>
</dbReference>
<evidence type="ECO:0000256" key="9">
    <source>
        <dbReference type="ARBA" id="ARBA00023055"/>
    </source>
</evidence>
<feature type="domain" description="ABC transmembrane type-1" evidence="15">
    <location>
        <begin position="270"/>
        <end position="551"/>
    </location>
</feature>
<dbReference type="InterPro" id="IPR036640">
    <property type="entry name" value="ABC1_TM_sf"/>
</dbReference>
<dbReference type="InterPro" id="IPR003439">
    <property type="entry name" value="ABC_transporter-like_ATP-bd"/>
</dbReference>
<evidence type="ECO:0000313" key="17">
    <source>
        <dbReference type="Proteomes" id="UP000234190"/>
    </source>
</evidence>
<dbReference type="SMART" id="SM00100">
    <property type="entry name" value="cNMP"/>
    <property type="match status" value="1"/>
</dbReference>
<evidence type="ECO:0000313" key="16">
    <source>
        <dbReference type="EMBL" id="PLC50390.1"/>
    </source>
</evidence>
<dbReference type="GO" id="GO:0005524">
    <property type="term" value="F:ATP binding"/>
    <property type="evidence" value="ECO:0007669"/>
    <property type="project" value="UniProtKB-KW"/>
</dbReference>
<dbReference type="Pfam" id="PF00005">
    <property type="entry name" value="ABC_tran"/>
    <property type="match status" value="1"/>
</dbReference>
<dbReference type="GO" id="GO:0016887">
    <property type="term" value="F:ATP hydrolysis activity"/>
    <property type="evidence" value="ECO:0007669"/>
    <property type="project" value="InterPro"/>
</dbReference>
<feature type="transmembrane region" description="Helical" evidence="12">
    <location>
        <begin position="309"/>
        <end position="334"/>
    </location>
</feature>
<organism evidence="16 17">
    <name type="scientific">Pollutimonas subterranea</name>
    <dbReference type="NCBI Taxonomy" id="2045210"/>
    <lineage>
        <taxon>Bacteria</taxon>
        <taxon>Pseudomonadati</taxon>
        <taxon>Pseudomonadota</taxon>
        <taxon>Betaproteobacteria</taxon>
        <taxon>Burkholderiales</taxon>
        <taxon>Alcaligenaceae</taxon>
        <taxon>Pollutimonas</taxon>
    </lineage>
</organism>
<keyword evidence="2" id="KW-0813">Transport</keyword>
<dbReference type="PROSITE" id="PS50893">
    <property type="entry name" value="ABC_TRANSPORTER_2"/>
    <property type="match status" value="1"/>
</dbReference>
<dbReference type="GO" id="GO:0005886">
    <property type="term" value="C:plasma membrane"/>
    <property type="evidence" value="ECO:0007669"/>
    <property type="project" value="UniProtKB-SubCell"/>
</dbReference>
<keyword evidence="5" id="KW-0547">Nucleotide-binding</keyword>
<dbReference type="SUPFAM" id="SSF90123">
    <property type="entry name" value="ABC transporter transmembrane region"/>
    <property type="match status" value="1"/>
</dbReference>
<dbReference type="InterPro" id="IPR018490">
    <property type="entry name" value="cNMP-bd_dom_sf"/>
</dbReference>
<keyword evidence="9" id="KW-0445">Lipid transport</keyword>
<dbReference type="InterPro" id="IPR011527">
    <property type="entry name" value="ABC1_TM_dom"/>
</dbReference>
<reference evidence="16 17" key="1">
    <citation type="submission" date="2017-10" db="EMBL/GenBank/DDBJ databases">
        <title>Two draft genome sequences of Pusillimonas sp. strains isolated from a nitrate- and radionuclide-contaminated groundwater in Russia.</title>
        <authorList>
            <person name="Grouzdev D.S."/>
            <person name="Tourova T.P."/>
            <person name="Goeva M.A."/>
            <person name="Babich T.L."/>
            <person name="Sokolova D.S."/>
            <person name="Abdullin R."/>
            <person name="Poltaraus A.B."/>
            <person name="Toshchakov S.V."/>
            <person name="Nazina T.N."/>
        </authorList>
    </citation>
    <scope>NUCLEOTIDE SEQUENCE [LARGE SCALE GENOMIC DNA]</scope>
    <source>
        <strain evidence="16 17">JR1/69-3-13</strain>
    </source>
</reference>
<dbReference type="InterPro" id="IPR039421">
    <property type="entry name" value="Type_1_exporter"/>
</dbReference>
<sequence length="983" mass="107855">MAGRHRAPSTGQPRSWRSFSVGHRGAHAGSSLYPIAPERRCRVRRRHVHRAGYIKRQRRPYMNKQEQGSWKYMLNGRRSRLIRIATRAFALLGMPPDPASQQVVLQVLSESRQRPNSSNENELIRRILVDYLDVPAASLPILATALEHLLIVKTGGEPETIGLAAASDLQGLIDRLAKDRPERGDPARAASFVRFVLDTYGVKGLTAFAQGFEPGRTVAEVCRATLNKSVAMLELQWAESLSREQSAKGVWPFMRWTAAQLRPFRLFCTLLAIGIFIQTVYAMLMPLWLNQLFDEGITPQNAEVIWRTLAYLIGGFLVTAMAGLAIDFSVSALGPKALNSVRQRGFDKLLALSSRSLSRFQSGDIVSIFTNDIFVVENAVVRAIPGIVSKGFLMLGSLITAMALDWRMALATISLLVIAFWAPRIVGRYAIKASYARKIEDGKIVGFIKETVQLLPVIRTLDIERHRRATFDDRSQTIYDASYRQYLLGELTGRVTVFAISAAQLGIIGLGAVLSLNGTVSGGVVVAYIGLLLAIGGAAGGIAAFLPVVIQAIGSWQRIESLLEHPADVPATVNGAPLDKPLSRLALRDVSFSYTGERLNLNEVSFETAVPRRIALVGPSGSGKSTIINLLSRNYDAINGSIMLNDTDIREVDNQKLRSLMAVVSQDTTLFEESIAYNIRIGRLDATDAEVEQAARAAEIHDFIAGLPNDYDTNVGEGGKLLSGGQRQRIVIARAFLRNPQILLLDEATSALDAEAEAAINETLTRISADRMLFSVTHRLSSCRDMDWICVFKDGKMVETGTHDQLLERGGVYAGMWEKQSEIAIGNAGREVAISIEGLRKIPLFAGVSEQELHRIHGLLRVEEVPADTVLTEEGATTGRFYIIARGSVDSNVARRDGTSVEMEILDVGDFFGEFALLEGIPHPTTCRTRLPCLLLSLSRHDLSQVADLGRSSLEQSSLEKEIAATLDRRLDAKLEKLLGRAA</sequence>
<dbReference type="PANTHER" id="PTHR43394:SF1">
    <property type="entry name" value="ATP-BINDING CASSETTE SUB-FAMILY B MEMBER 10, MITOCHONDRIAL"/>
    <property type="match status" value="1"/>
</dbReference>
<evidence type="ECO:0000256" key="6">
    <source>
        <dbReference type="ARBA" id="ARBA00022840"/>
    </source>
</evidence>
<keyword evidence="10 12" id="KW-0472">Membrane</keyword>
<evidence type="ECO:0000256" key="12">
    <source>
        <dbReference type="SAM" id="Phobius"/>
    </source>
</evidence>
<keyword evidence="6" id="KW-0067">ATP-binding</keyword>
<feature type="transmembrane region" description="Helical" evidence="12">
    <location>
        <begin position="410"/>
        <end position="431"/>
    </location>
</feature>
<dbReference type="EMBL" id="PDNW01000005">
    <property type="protein sequence ID" value="PLC50390.1"/>
    <property type="molecule type" value="Genomic_DNA"/>
</dbReference>
<keyword evidence="8 12" id="KW-1133">Transmembrane helix</keyword>
<dbReference type="PROSITE" id="PS50929">
    <property type="entry name" value="ABC_TM1F"/>
    <property type="match status" value="1"/>
</dbReference>
<dbReference type="PANTHER" id="PTHR43394">
    <property type="entry name" value="ATP-DEPENDENT PERMEASE MDL1, MITOCHONDRIAL"/>
    <property type="match status" value="1"/>
</dbReference>
<feature type="transmembrane region" description="Helical" evidence="12">
    <location>
        <begin position="495"/>
        <end position="514"/>
    </location>
</feature>
<evidence type="ECO:0000259" key="14">
    <source>
        <dbReference type="PROSITE" id="PS50893"/>
    </source>
</evidence>